<feature type="signal peptide" evidence="1">
    <location>
        <begin position="1"/>
        <end position="40"/>
    </location>
</feature>
<reference evidence="2 3" key="1">
    <citation type="submission" date="2019-06" db="EMBL/GenBank/DDBJ databases">
        <title>Lysobacter alkalisoli sp. nov. isolated from saline soil.</title>
        <authorList>
            <person name="Sun J.-Q."/>
            <person name="Xu L."/>
        </authorList>
    </citation>
    <scope>NUCLEOTIDE SEQUENCE [LARGE SCALE GENOMIC DNA]</scope>
    <source>
        <strain evidence="2 3">JCM 31130</strain>
    </source>
</reference>
<dbReference type="EMBL" id="VICE01000087">
    <property type="protein sequence ID" value="TQD44898.1"/>
    <property type="molecule type" value="Genomic_DNA"/>
</dbReference>
<proteinExistence type="predicted"/>
<accession>A0A508AAL4</accession>
<dbReference type="InterPro" id="IPR017853">
    <property type="entry name" value="GH"/>
</dbReference>
<evidence type="ECO:0008006" key="4">
    <source>
        <dbReference type="Google" id="ProtNLM"/>
    </source>
</evidence>
<dbReference type="Proteomes" id="UP000318212">
    <property type="component" value="Unassembled WGS sequence"/>
</dbReference>
<dbReference type="SUPFAM" id="SSF51445">
    <property type="entry name" value="(Trans)glycosidases"/>
    <property type="match status" value="1"/>
</dbReference>
<keyword evidence="3" id="KW-1185">Reference proteome</keyword>
<evidence type="ECO:0000313" key="3">
    <source>
        <dbReference type="Proteomes" id="UP000318212"/>
    </source>
</evidence>
<dbReference type="Gene3D" id="3.20.20.80">
    <property type="entry name" value="Glycosidases"/>
    <property type="match status" value="1"/>
</dbReference>
<organism evidence="2 3">
    <name type="scientific">Marilutibacter aestuarii</name>
    <dbReference type="NCBI Taxonomy" id="1706195"/>
    <lineage>
        <taxon>Bacteria</taxon>
        <taxon>Pseudomonadati</taxon>
        <taxon>Pseudomonadota</taxon>
        <taxon>Gammaproteobacteria</taxon>
        <taxon>Lysobacterales</taxon>
        <taxon>Lysobacteraceae</taxon>
        <taxon>Marilutibacter</taxon>
    </lineage>
</organism>
<keyword evidence="1" id="KW-0732">Signal</keyword>
<dbReference type="AlphaFoldDB" id="A0A508AAL4"/>
<dbReference type="InterPro" id="IPR013783">
    <property type="entry name" value="Ig-like_fold"/>
</dbReference>
<dbReference type="Gene3D" id="2.60.40.10">
    <property type="entry name" value="Immunoglobulins"/>
    <property type="match status" value="1"/>
</dbReference>
<evidence type="ECO:0000313" key="2">
    <source>
        <dbReference type="EMBL" id="TQD44898.1"/>
    </source>
</evidence>
<dbReference type="OrthoDB" id="9758603at2"/>
<comment type="caution">
    <text evidence="2">The sequence shown here is derived from an EMBL/GenBank/DDBJ whole genome shotgun (WGS) entry which is preliminary data.</text>
</comment>
<protein>
    <recommendedName>
        <fullName evidence="4">Glycoside hydrolase family 2 catalytic domain-containing protein</fullName>
    </recommendedName>
</protein>
<sequence>MARPIDPTVRAAPRWRHVPSWRAMALAVVFALGASPSAFAGTPGAGTVRIVEHEGRYVLEVDGAPFRVKGVGSGGRALDTLAAHGGNAFRTWEVPADLADARALLDEAQAHGLKVAMGLRMVPGRQGFDYGDAAAVARQQARLRDQVLALRDHPALLMWVAGNELNLENDDPVVWNAIDAVARMIHGIDPDHPVMTTLAGFDAALIGEIKQRAPTLDLLGIQLYGDIDGFDARLLAAGWDGPYIVTEWGPTGHWESPLTAWGAPIEDDASRKAALIEARYARNIAPDTGRGLGSFAFLWGDKQERTPTWYGLLLSDGSTTPSVDALHYLWNGTWPEQRSPGISPILIDGLGALDSVSLPPGGAATARVESTDANGDPLDYRWYVLAESQATTVGGDPEQVPARIDVDLSQPAPGTARFTAPAVEGAYRLFVEVRDGTGRAAYANLPFRVTAGTAPGGSTPTP</sequence>
<name>A0A508AAL4_9GAMM</name>
<evidence type="ECO:0000256" key="1">
    <source>
        <dbReference type="SAM" id="SignalP"/>
    </source>
</evidence>
<feature type="chain" id="PRO_5021204076" description="Glycoside hydrolase family 2 catalytic domain-containing protein" evidence="1">
    <location>
        <begin position="41"/>
        <end position="462"/>
    </location>
</feature>
<dbReference type="RefSeq" id="WP_141518526.1">
    <property type="nucleotide sequence ID" value="NZ_VICE01000087.1"/>
</dbReference>
<gene>
    <name evidence="2" type="ORF">FKV25_09320</name>
</gene>